<sequence>MSGTIPNNVNYTLASSFSTGIQSSFVNATTTSLRDDLIRALPTKTLYSLPRLNAKTGEIETKLYFRNDETYENVLIGQALPGLAIAFLLLSMIAVAMVLKSVQCVFSLCCSSCERMFKPFPYTRAALRQTKTVMVCFALLGAIGCFIVFSCGNVLTDELTEAADSVRDIMVKLEIETYPSIEASLQQSIDEGVFVSSSDALQEIREEVAYAKDMAKEYEDTISTNAKMAERASLGLTSVLFIVSSITTIAIVRGNWRVIVFCSIFLTQALLLTWIVFGGVSALGVALDDAHFTVNEYLTSPKNVDVSAIVTCADASTSLKVVNELRAATYSTINSANEKMVQIDPFEVMKAENAPVRLMNAMFKPVFTSTLCASAASDTRTGTAGNKIVEIEGDGEEVDDDDHDSENSHSSHSNSSNSSHSSSSSSSSSGSRDEDDDAKNRKKQRRFQRRRELLHDKSTQTGRYDFTARSGETFTSFEETTCDFYRHNSSSVEEITYVKTDEPGYVDDSSAYYLDTNVYDFETKYTRCALAASTETTVFAARCFLVESSNDPWIPYDTYDAVEANVKLARDLIESLPKAHSLVTCEYLWADPNKDKPKKEREAAELAGLRKTEERLQSSVKTATLMWTGVFMTGIAFFCMWIILMVAVHRLRHEDLMIDGDSFDPEKAGYEI</sequence>
<dbReference type="RefSeq" id="XP_007509687.1">
    <property type="nucleotide sequence ID" value="XM_007509625.1"/>
</dbReference>
<feature type="transmembrane region" description="Helical" evidence="2">
    <location>
        <begin position="259"/>
        <end position="287"/>
    </location>
</feature>
<dbReference type="eggNOG" id="ENOG502SZEM">
    <property type="taxonomic scope" value="Eukaryota"/>
</dbReference>
<feature type="transmembrane region" description="Helical" evidence="2">
    <location>
        <begin position="232"/>
        <end position="252"/>
    </location>
</feature>
<keyword evidence="4" id="KW-1185">Reference proteome</keyword>
<feature type="compositionally biased region" description="Low complexity" evidence="1">
    <location>
        <begin position="408"/>
        <end position="430"/>
    </location>
</feature>
<reference evidence="3 4" key="1">
    <citation type="submission" date="2011-10" db="EMBL/GenBank/DDBJ databases">
        <authorList>
            <person name="Genoscope - CEA"/>
        </authorList>
    </citation>
    <scope>NUCLEOTIDE SEQUENCE [LARGE SCALE GENOMIC DNA]</scope>
    <source>
        <strain evidence="3 4">RCC 1105</strain>
    </source>
</reference>
<dbReference type="EMBL" id="FO082267">
    <property type="protein sequence ID" value="CCO18802.1"/>
    <property type="molecule type" value="Genomic_DNA"/>
</dbReference>
<evidence type="ECO:0000256" key="1">
    <source>
        <dbReference type="SAM" id="MobiDB-lite"/>
    </source>
</evidence>
<dbReference type="AlphaFoldDB" id="K8EKP6"/>
<organism evidence="3 4">
    <name type="scientific">Bathycoccus prasinos</name>
    <dbReference type="NCBI Taxonomy" id="41875"/>
    <lineage>
        <taxon>Eukaryota</taxon>
        <taxon>Viridiplantae</taxon>
        <taxon>Chlorophyta</taxon>
        <taxon>Mamiellophyceae</taxon>
        <taxon>Mamiellales</taxon>
        <taxon>Bathycoccaceae</taxon>
        <taxon>Bathycoccus</taxon>
    </lineage>
</organism>
<dbReference type="GO" id="GO:0016020">
    <property type="term" value="C:membrane"/>
    <property type="evidence" value="ECO:0007669"/>
    <property type="project" value="TreeGrafter"/>
</dbReference>
<name>K8EKP6_9CHLO</name>
<evidence type="ECO:0000256" key="2">
    <source>
        <dbReference type="SAM" id="Phobius"/>
    </source>
</evidence>
<feature type="transmembrane region" description="Helical" evidence="2">
    <location>
        <begin position="132"/>
        <end position="155"/>
    </location>
</feature>
<dbReference type="STRING" id="41875.K8EKP6"/>
<dbReference type="Proteomes" id="UP000198341">
    <property type="component" value="Chromosome 12"/>
</dbReference>
<dbReference type="GeneID" id="19012556"/>
<proteinExistence type="predicted"/>
<feature type="transmembrane region" description="Helical" evidence="2">
    <location>
        <begin position="625"/>
        <end position="648"/>
    </location>
</feature>
<gene>
    <name evidence="3" type="ordered locus">Bathy12g02960</name>
</gene>
<keyword evidence="2" id="KW-0472">Membrane</keyword>
<accession>K8EKP6</accession>
<feature type="region of interest" description="Disordered" evidence="1">
    <location>
        <begin position="396"/>
        <end position="454"/>
    </location>
</feature>
<feature type="transmembrane region" description="Helical" evidence="2">
    <location>
        <begin position="83"/>
        <end position="111"/>
    </location>
</feature>
<dbReference type="KEGG" id="bpg:Bathy12g02960"/>
<evidence type="ECO:0000313" key="3">
    <source>
        <dbReference type="EMBL" id="CCO18802.1"/>
    </source>
</evidence>
<dbReference type="InterPro" id="IPR040283">
    <property type="entry name" value="DDB_G0292058-like"/>
</dbReference>
<keyword evidence="2" id="KW-0812">Transmembrane</keyword>
<evidence type="ECO:0000313" key="4">
    <source>
        <dbReference type="Proteomes" id="UP000198341"/>
    </source>
</evidence>
<feature type="compositionally biased region" description="Basic residues" evidence="1">
    <location>
        <begin position="440"/>
        <end position="449"/>
    </location>
</feature>
<dbReference type="PANTHER" id="PTHR31414:SF18">
    <property type="entry name" value="TRANSMEMBRANE PROTEIN-RELATED"/>
    <property type="match status" value="1"/>
</dbReference>
<dbReference type="PANTHER" id="PTHR31414">
    <property type="entry name" value="TRANSMEMBRANE PROTEIN DDB_G0292058"/>
    <property type="match status" value="1"/>
</dbReference>
<protein>
    <submittedName>
        <fullName evidence="3">Uncharacterized protein</fullName>
    </submittedName>
</protein>
<keyword evidence="2" id="KW-1133">Transmembrane helix</keyword>